<name>A0ABP7BJY7_9MICO</name>
<dbReference type="InterPro" id="IPR001509">
    <property type="entry name" value="Epimerase_deHydtase"/>
</dbReference>
<gene>
    <name evidence="5" type="ORF">GCM10022202_23390</name>
</gene>
<reference evidence="6" key="1">
    <citation type="journal article" date="2019" name="Int. J. Syst. Evol. Microbiol.">
        <title>The Global Catalogue of Microorganisms (GCM) 10K type strain sequencing project: providing services to taxonomists for standard genome sequencing and annotation.</title>
        <authorList>
            <consortium name="The Broad Institute Genomics Platform"/>
            <consortium name="The Broad Institute Genome Sequencing Center for Infectious Disease"/>
            <person name="Wu L."/>
            <person name="Ma J."/>
        </authorList>
    </citation>
    <scope>NUCLEOTIDE SEQUENCE [LARGE SCALE GENOMIC DNA]</scope>
    <source>
        <strain evidence="6">JCM 16546</strain>
    </source>
</reference>
<dbReference type="InterPro" id="IPR036291">
    <property type="entry name" value="NAD(P)-bd_dom_sf"/>
</dbReference>
<evidence type="ECO:0000259" key="4">
    <source>
        <dbReference type="Pfam" id="PF01370"/>
    </source>
</evidence>
<keyword evidence="2" id="KW-0560">Oxidoreductase</keyword>
<comment type="caution">
    <text evidence="5">The sequence shown here is derived from an EMBL/GenBank/DDBJ whole genome shotgun (WGS) entry which is preliminary data.</text>
</comment>
<protein>
    <submittedName>
        <fullName evidence="5">NAD(P)-dependent oxidoreductase</fullName>
    </submittedName>
</protein>
<dbReference type="RefSeq" id="WP_221856191.1">
    <property type="nucleotide sequence ID" value="NZ_BAAAYV010000011.1"/>
</dbReference>
<keyword evidence="3" id="KW-0520">NAD</keyword>
<dbReference type="Gene3D" id="3.40.50.720">
    <property type="entry name" value="NAD(P)-binding Rossmann-like Domain"/>
    <property type="match status" value="1"/>
</dbReference>
<dbReference type="Pfam" id="PF01370">
    <property type="entry name" value="Epimerase"/>
    <property type="match status" value="1"/>
</dbReference>
<feature type="domain" description="NAD-dependent epimerase/dehydratase" evidence="4">
    <location>
        <begin position="3"/>
        <end position="219"/>
    </location>
</feature>
<evidence type="ECO:0000256" key="1">
    <source>
        <dbReference type="ARBA" id="ARBA00007637"/>
    </source>
</evidence>
<dbReference type="PANTHER" id="PTHR43103:SF5">
    <property type="entry name" value="4-EPIMERASE, PUTATIVE (AFU_ORTHOLOGUE AFUA_7G00360)-RELATED"/>
    <property type="match status" value="1"/>
</dbReference>
<evidence type="ECO:0000313" key="6">
    <source>
        <dbReference type="Proteomes" id="UP001410795"/>
    </source>
</evidence>
<dbReference type="EMBL" id="BAAAYV010000011">
    <property type="protein sequence ID" value="GAA3661454.1"/>
    <property type="molecule type" value="Genomic_DNA"/>
</dbReference>
<dbReference type="PANTHER" id="PTHR43103">
    <property type="entry name" value="NUCLEOSIDE-DIPHOSPHATE-SUGAR EPIMERASE"/>
    <property type="match status" value="1"/>
</dbReference>
<evidence type="ECO:0000256" key="3">
    <source>
        <dbReference type="ARBA" id="ARBA00023027"/>
    </source>
</evidence>
<sequence>MHVLVTGARGRLGASVTDVLRAAGHRVSAVDRTPGDDPDDLTVDLLDTAAVHALLDRRRPDAVVHLAAIAVPFSAPEREILMTNTALAFDVLQASVAAGATRILAASSPTVVGYGGPGWRPETLPLDESAPSAPSNAYALSKTYVEDAVAMLARSTPDVRFASFRPCYVISPAEWDGAPTQQGHTVVERLRRPELAAVSLFNYVDARDAAAFVESWLSADSAPSGARYFVGAADALATEPLRDLIPRWHPGAASAAVGLSGTAPAFDVSAAMRDTGWRPRRSWRTELDAESLASLAQPVERAGA</sequence>
<keyword evidence="6" id="KW-1185">Reference proteome</keyword>
<accession>A0ABP7BJY7</accession>
<evidence type="ECO:0000256" key="2">
    <source>
        <dbReference type="ARBA" id="ARBA00023002"/>
    </source>
</evidence>
<dbReference type="Proteomes" id="UP001410795">
    <property type="component" value="Unassembled WGS sequence"/>
</dbReference>
<evidence type="ECO:0000313" key="5">
    <source>
        <dbReference type="EMBL" id="GAA3661454.1"/>
    </source>
</evidence>
<dbReference type="SUPFAM" id="SSF51735">
    <property type="entry name" value="NAD(P)-binding Rossmann-fold domains"/>
    <property type="match status" value="1"/>
</dbReference>
<comment type="similarity">
    <text evidence="1">Belongs to the NAD(P)-dependent epimerase/dehydratase family.</text>
</comment>
<organism evidence="5 6">
    <name type="scientific">Microbacterium marinilacus</name>
    <dbReference type="NCBI Taxonomy" id="415209"/>
    <lineage>
        <taxon>Bacteria</taxon>
        <taxon>Bacillati</taxon>
        <taxon>Actinomycetota</taxon>
        <taxon>Actinomycetes</taxon>
        <taxon>Micrococcales</taxon>
        <taxon>Microbacteriaceae</taxon>
        <taxon>Microbacterium</taxon>
    </lineage>
</organism>
<proteinExistence type="inferred from homology"/>